<dbReference type="PANTHER" id="PTHR48467">
    <property type="entry name" value="GLUTAMATE SYNTHASE 1 [NADH], CHLOROPLASTIC-LIKE"/>
    <property type="match status" value="1"/>
</dbReference>
<evidence type="ECO:0000313" key="13">
    <source>
        <dbReference type="Proteomes" id="UP000011777"/>
    </source>
</evidence>
<evidence type="ECO:0000256" key="4">
    <source>
        <dbReference type="ARBA" id="ARBA00022827"/>
    </source>
</evidence>
<dbReference type="Proteomes" id="UP000011777">
    <property type="component" value="Unassembled WGS sequence"/>
</dbReference>
<dbReference type="EMBL" id="AOGT01001173">
    <property type="protein sequence ID" value="EMG48267.1"/>
    <property type="molecule type" value="Genomic_DNA"/>
</dbReference>
<dbReference type="STRING" id="1245528.M3HLH1"/>
<evidence type="ECO:0000313" key="12">
    <source>
        <dbReference type="EMBL" id="EMG48267.1"/>
    </source>
</evidence>
<feature type="binding site" evidence="9">
    <location>
        <position position="59"/>
    </location>
    <ligand>
        <name>FAD</name>
        <dbReference type="ChEBI" id="CHEBI:57692"/>
    </ligand>
</feature>
<dbReference type="OMA" id="RFNFIGN"/>
<organism evidence="12 13">
    <name type="scientific">Candida maltosa (strain Xu316)</name>
    <name type="common">Yeast</name>
    <dbReference type="NCBI Taxonomy" id="1245528"/>
    <lineage>
        <taxon>Eukaryota</taxon>
        <taxon>Fungi</taxon>
        <taxon>Dikarya</taxon>
        <taxon>Ascomycota</taxon>
        <taxon>Saccharomycotina</taxon>
        <taxon>Pichiomycetes</taxon>
        <taxon>Debaryomycetaceae</taxon>
        <taxon>Candida/Lodderomyces clade</taxon>
        <taxon>Candida</taxon>
    </lineage>
</organism>
<dbReference type="InterPro" id="IPR023753">
    <property type="entry name" value="FAD/NAD-binding_dom"/>
</dbReference>
<dbReference type="eggNOG" id="KOG1800">
    <property type="taxonomic scope" value="Eukaryota"/>
</dbReference>
<keyword evidence="4 8" id="KW-0274">FAD</keyword>
<dbReference type="InterPro" id="IPR036188">
    <property type="entry name" value="FAD/NAD-bd_sf"/>
</dbReference>
<evidence type="ECO:0000256" key="8">
    <source>
        <dbReference type="PIRNR" id="PIRNR000362"/>
    </source>
</evidence>
<evidence type="ECO:0000256" key="7">
    <source>
        <dbReference type="ARBA" id="ARBA00048933"/>
    </source>
</evidence>
<dbReference type="PIRSF" id="PIRSF000362">
    <property type="entry name" value="FNR"/>
    <property type="match status" value="1"/>
</dbReference>
<evidence type="ECO:0000256" key="5">
    <source>
        <dbReference type="ARBA" id="ARBA00022857"/>
    </source>
</evidence>
<keyword evidence="8" id="KW-0496">Mitochondrion</keyword>
<proteinExistence type="inferred from homology"/>
<feature type="binding site" evidence="9">
    <location>
        <position position="103"/>
    </location>
    <ligand>
        <name>FAD</name>
        <dbReference type="ChEBI" id="CHEBI:57692"/>
    </ligand>
</feature>
<dbReference type="Pfam" id="PF07992">
    <property type="entry name" value="Pyr_redox_2"/>
    <property type="match status" value="1"/>
</dbReference>
<feature type="binding site" evidence="10">
    <location>
        <position position="238"/>
    </location>
    <ligand>
        <name>NADP(+)</name>
        <dbReference type="ChEBI" id="CHEBI:58349"/>
    </ligand>
</feature>
<dbReference type="PANTHER" id="PTHR48467:SF1">
    <property type="entry name" value="GLUTAMATE SYNTHASE 1 [NADH], CHLOROPLASTIC-LIKE"/>
    <property type="match status" value="1"/>
</dbReference>
<keyword evidence="5 8" id="KW-0521">NADP</keyword>
<comment type="subcellular location">
    <subcellularLocation>
        <location evidence="8">Mitochondrion</location>
    </subcellularLocation>
</comment>
<sequence>MQVRQFSITTRLLSQRFKVAIVGTGPGGFYTAHHLLNKSSPDVKLDIDFFEKLPTPYGLSRYGVAPDHPEVKNCEEHLNNIMQDFGNTQNERHNVRFLGNVEIGKDISLKDLSENYNSIVLAYGCTSADNKLKVPGADLPGVVAARQFVNWYNGHPDYYETGNKYIPPPLDKIKTVSIIGNGNVALDVARILLADPKEHWSKTDISTEAQELLEKSTVEHVRIVARRGILESAFSNKEIRELFELPVRFVPLEKGLLDIDTKKLGRVDKRRISIIEKYNNNEKSSGRSWSLEYYKSPVEFIAGEDSLLRATKFVKNKPVDDPLSPGRVVATDEYVTEDNELVILSIGYQGSPLSEFEELGIWYDKNKLHNKNGRVLSTESKDRDEHNAIYKPGWYSAGWIKNGPKGAIATTMMDSFDTADKILEDLANDNYIKIYSNNQLEIPEKAVDWSNWQKLDNYEITKGKDLGKFRYKVCNKNNMLDKMY</sequence>
<protein>
    <recommendedName>
        <fullName evidence="8">NADPH:adrenodoxin oxidoreductase, mitochondrial</fullName>
        <ecNumber evidence="8">1.18.1.6</ecNumber>
    </recommendedName>
</protein>
<name>M3HLH1_CANMX</name>
<feature type="binding site" evidence="10">
    <location>
        <position position="406"/>
    </location>
    <ligand>
        <name>NADP(+)</name>
        <dbReference type="ChEBI" id="CHEBI:58349"/>
    </ligand>
</feature>
<keyword evidence="13" id="KW-1185">Reference proteome</keyword>
<dbReference type="SUPFAM" id="SSF51971">
    <property type="entry name" value="Nucleotide-binding domain"/>
    <property type="match status" value="1"/>
</dbReference>
<dbReference type="Gene3D" id="3.50.50.60">
    <property type="entry name" value="FAD/NAD(P)-binding domain"/>
    <property type="match status" value="1"/>
</dbReference>
<dbReference type="InterPro" id="IPR021163">
    <property type="entry name" value="Ferredox_Rdtase_adrenod"/>
</dbReference>
<comment type="caution">
    <text evidence="12">The sequence shown here is derived from an EMBL/GenBank/DDBJ whole genome shotgun (WGS) entry which is preliminary data.</text>
</comment>
<comment type="similarity">
    <text evidence="2 8">Belongs to the ferredoxin--NADP reductase type 1 family.</text>
</comment>
<evidence type="ECO:0000256" key="3">
    <source>
        <dbReference type="ARBA" id="ARBA00022630"/>
    </source>
</evidence>
<evidence type="ECO:0000256" key="10">
    <source>
        <dbReference type="PIRSR" id="PIRSR000362-2"/>
    </source>
</evidence>
<dbReference type="GO" id="GO:0016491">
    <property type="term" value="F:oxidoreductase activity"/>
    <property type="evidence" value="ECO:0007669"/>
    <property type="project" value="UniProtKB-KW"/>
</dbReference>
<dbReference type="Gene3D" id="3.40.50.720">
    <property type="entry name" value="NAD(P)-binding Rossmann-like Domain"/>
    <property type="match status" value="1"/>
</dbReference>
<gene>
    <name evidence="12" type="ORF">G210_1184</name>
</gene>
<feature type="binding site" evidence="10">
    <location>
        <begin position="226"/>
        <end position="227"/>
    </location>
    <ligand>
        <name>NADP(+)</name>
        <dbReference type="ChEBI" id="CHEBI:58349"/>
    </ligand>
</feature>
<dbReference type="PRINTS" id="PR00419">
    <property type="entry name" value="ADXRDTASE"/>
</dbReference>
<keyword evidence="3 8" id="KW-0285">Flavoprotein</keyword>
<evidence type="ECO:0000256" key="1">
    <source>
        <dbReference type="ARBA" id="ARBA00001974"/>
    </source>
</evidence>
<evidence type="ECO:0000256" key="9">
    <source>
        <dbReference type="PIRSR" id="PIRSR000362-1"/>
    </source>
</evidence>
<dbReference type="InterPro" id="IPR055275">
    <property type="entry name" value="Ferredox_Rdtase"/>
</dbReference>
<dbReference type="GO" id="GO:0005739">
    <property type="term" value="C:mitochondrion"/>
    <property type="evidence" value="ECO:0007669"/>
    <property type="project" value="UniProtKB-SubCell"/>
</dbReference>
<feature type="domain" description="FAD/NAD(P)-binding" evidence="11">
    <location>
        <begin position="17"/>
        <end position="241"/>
    </location>
</feature>
<dbReference type="OrthoDB" id="333024at2759"/>
<dbReference type="AlphaFoldDB" id="M3HLH1"/>
<evidence type="ECO:0000256" key="6">
    <source>
        <dbReference type="ARBA" id="ARBA00023002"/>
    </source>
</evidence>
<feature type="binding site" evidence="9">
    <location>
        <position position="399"/>
    </location>
    <ligand>
        <name>FAD</name>
        <dbReference type="ChEBI" id="CHEBI:57692"/>
    </ligand>
</feature>
<feature type="binding site" evidence="9">
    <location>
        <position position="51"/>
    </location>
    <ligand>
        <name>FAD</name>
        <dbReference type="ChEBI" id="CHEBI:57692"/>
    </ligand>
</feature>
<accession>M3HLH1</accession>
<comment type="cofactor">
    <cofactor evidence="1 8 9">
        <name>FAD</name>
        <dbReference type="ChEBI" id="CHEBI:57692"/>
    </cofactor>
</comment>
<feature type="binding site" evidence="9">
    <location>
        <begin position="406"/>
        <end position="408"/>
    </location>
    <ligand>
        <name>FAD</name>
        <dbReference type="ChEBI" id="CHEBI:57692"/>
    </ligand>
</feature>
<evidence type="ECO:0000259" key="11">
    <source>
        <dbReference type="Pfam" id="PF07992"/>
    </source>
</evidence>
<comment type="catalytic activity">
    <reaction evidence="7 8">
        <text>2 reduced [adrenodoxin] + NADP(+) + H(+) = 2 oxidized [adrenodoxin] + NADPH</text>
        <dbReference type="Rhea" id="RHEA:42312"/>
        <dbReference type="Rhea" id="RHEA-COMP:9998"/>
        <dbReference type="Rhea" id="RHEA-COMP:9999"/>
        <dbReference type="ChEBI" id="CHEBI:15378"/>
        <dbReference type="ChEBI" id="CHEBI:33737"/>
        <dbReference type="ChEBI" id="CHEBI:33738"/>
        <dbReference type="ChEBI" id="CHEBI:57783"/>
        <dbReference type="ChEBI" id="CHEBI:58349"/>
        <dbReference type="EC" id="1.18.1.6"/>
    </reaction>
</comment>
<dbReference type="HOGENOM" id="CLU_024722_3_1_1"/>
<keyword evidence="6 8" id="KW-0560">Oxidoreductase</keyword>
<dbReference type="EC" id="1.18.1.6" evidence="8"/>
<evidence type="ECO:0000256" key="2">
    <source>
        <dbReference type="ARBA" id="ARBA00008312"/>
    </source>
</evidence>
<reference evidence="12 13" key="1">
    <citation type="submission" date="2013-02" db="EMBL/GenBank/DDBJ databases">
        <title>Genome sequence of Candida maltosa Xu316, a potential industrial strain for xylitol and ethanol production.</title>
        <authorList>
            <person name="Yu J."/>
            <person name="Wang Q."/>
            <person name="Geng X."/>
            <person name="Bao W."/>
            <person name="He P."/>
            <person name="Cai J."/>
        </authorList>
    </citation>
    <scope>NUCLEOTIDE SEQUENCE [LARGE SCALE GENOMIC DNA]</scope>
    <source>
        <strain evidence="13">Xu316</strain>
    </source>
</reference>
<feature type="binding site" evidence="10">
    <location>
        <begin position="181"/>
        <end position="184"/>
    </location>
    <ligand>
        <name>NADP(+)</name>
        <dbReference type="ChEBI" id="CHEBI:58349"/>
    </ligand>
</feature>